<protein>
    <submittedName>
        <fullName evidence="2">Uncharacterized protein</fullName>
    </submittedName>
</protein>
<sequence length="71" mass="7723">MVLSKLESTVTFPVYYLVIAGGALFIILLICYCYCCCRSRPVSKDRLADPGPVMIGRGVRRASEIARGPGV</sequence>
<proteinExistence type="predicted"/>
<keyword evidence="1" id="KW-0812">Transmembrane</keyword>
<evidence type="ECO:0000313" key="2">
    <source>
        <dbReference type="EMBL" id="QHU21709.1"/>
    </source>
</evidence>
<organism evidence="2">
    <name type="scientific">viral metagenome</name>
    <dbReference type="NCBI Taxonomy" id="1070528"/>
    <lineage>
        <taxon>unclassified sequences</taxon>
        <taxon>metagenomes</taxon>
        <taxon>organismal metagenomes</taxon>
    </lineage>
</organism>
<accession>A0A6C0KVT8</accession>
<name>A0A6C0KVT8_9ZZZZ</name>
<dbReference type="EMBL" id="MN740992">
    <property type="protein sequence ID" value="QHU21709.1"/>
    <property type="molecule type" value="Genomic_DNA"/>
</dbReference>
<keyword evidence="1" id="KW-1133">Transmembrane helix</keyword>
<dbReference type="AlphaFoldDB" id="A0A6C0KVT8"/>
<reference evidence="2" key="1">
    <citation type="journal article" date="2020" name="Nature">
        <title>Giant virus diversity and host interactions through global metagenomics.</title>
        <authorList>
            <person name="Schulz F."/>
            <person name="Roux S."/>
            <person name="Paez-Espino D."/>
            <person name="Jungbluth S."/>
            <person name="Walsh D.A."/>
            <person name="Denef V.J."/>
            <person name="McMahon K.D."/>
            <person name="Konstantinidis K.T."/>
            <person name="Eloe-Fadrosh E.A."/>
            <person name="Kyrpides N.C."/>
            <person name="Woyke T."/>
        </authorList>
    </citation>
    <scope>NUCLEOTIDE SEQUENCE</scope>
    <source>
        <strain evidence="2">GVMAG-S-3300013286-35</strain>
    </source>
</reference>
<keyword evidence="1" id="KW-0472">Membrane</keyword>
<evidence type="ECO:0000256" key="1">
    <source>
        <dbReference type="SAM" id="Phobius"/>
    </source>
</evidence>
<feature type="transmembrane region" description="Helical" evidence="1">
    <location>
        <begin position="14"/>
        <end position="37"/>
    </location>
</feature>